<dbReference type="PANTHER" id="PTHR35467:SF2">
    <property type="entry name" value="PROTEIN NEOXANTHIN-DEFICIENT 1"/>
    <property type="match status" value="1"/>
</dbReference>
<feature type="chain" id="PRO_5035216007" evidence="1">
    <location>
        <begin position="33"/>
        <end position="322"/>
    </location>
</feature>
<evidence type="ECO:0000256" key="1">
    <source>
        <dbReference type="SAM" id="SignalP"/>
    </source>
</evidence>
<sequence length="322" mass="34411">MHSRHSGWMILRHTCFLATLCSIVAWAPPQTAHQPRPCRLRAAQLDADAYPPAPWSFSNARVMYQPTLVRTSAARAVTPREGLMLLSFFGYTLGGVFVVDWTESPVGPYREVAVLSGLVARGLSIGAWASHIVVTAPASVGGGRAVFGLPTVLGSVDFKAAEESDGEAWRRELSGVRDLLEDIAVAFKVGIGAAQPGIAEPAERLRRRVERAPTTRGFDFASDTDVAINGWGGWREGGAPDDGPSISLPSFSGRLEEFPELLRYPLKLGPAGRVALRPSMPTRVAGAVDDDLAAVLDGPRACPCIQVDGVFVEAGRPEVVCD</sequence>
<organism evidence="2 3">
    <name type="scientific">Pelagomonas calceolata</name>
    <dbReference type="NCBI Taxonomy" id="35677"/>
    <lineage>
        <taxon>Eukaryota</taxon>
        <taxon>Sar</taxon>
        <taxon>Stramenopiles</taxon>
        <taxon>Ochrophyta</taxon>
        <taxon>Pelagophyceae</taxon>
        <taxon>Pelagomonadales</taxon>
        <taxon>Pelagomonadaceae</taxon>
        <taxon>Pelagomonas</taxon>
    </lineage>
</organism>
<reference evidence="2" key="1">
    <citation type="submission" date="2021-11" db="EMBL/GenBank/DDBJ databases">
        <authorList>
            <consortium name="Genoscope - CEA"/>
            <person name="William W."/>
        </authorList>
    </citation>
    <scope>NUCLEOTIDE SEQUENCE</scope>
</reference>
<name>A0A8J2WYI2_9STRA</name>
<dbReference type="OrthoDB" id="9970474at2759"/>
<dbReference type="SUPFAM" id="SSF160104">
    <property type="entry name" value="Acetoacetate decarboxylase-like"/>
    <property type="match status" value="1"/>
</dbReference>
<evidence type="ECO:0000313" key="3">
    <source>
        <dbReference type="Proteomes" id="UP000789595"/>
    </source>
</evidence>
<proteinExistence type="predicted"/>
<feature type="signal peptide" evidence="1">
    <location>
        <begin position="1"/>
        <end position="32"/>
    </location>
</feature>
<evidence type="ECO:0000313" key="2">
    <source>
        <dbReference type="EMBL" id="CAH0371110.1"/>
    </source>
</evidence>
<protein>
    <submittedName>
        <fullName evidence="2">Uncharacterized protein</fullName>
    </submittedName>
</protein>
<keyword evidence="3" id="KW-1185">Reference proteome</keyword>
<dbReference type="Proteomes" id="UP000789595">
    <property type="component" value="Unassembled WGS sequence"/>
</dbReference>
<gene>
    <name evidence="2" type="ORF">PECAL_3P10360</name>
</gene>
<dbReference type="AlphaFoldDB" id="A0A8J2WYI2"/>
<dbReference type="InterPro" id="IPR039343">
    <property type="entry name" value="NDX1-like"/>
</dbReference>
<accession>A0A8J2WYI2</accession>
<dbReference type="Gene3D" id="2.40.400.10">
    <property type="entry name" value="Acetoacetate decarboxylase-like"/>
    <property type="match status" value="1"/>
</dbReference>
<dbReference type="InterPro" id="IPR023375">
    <property type="entry name" value="ADC_dom_sf"/>
</dbReference>
<dbReference type="PANTHER" id="PTHR35467">
    <property type="match status" value="1"/>
</dbReference>
<dbReference type="EMBL" id="CAKKNE010000003">
    <property type="protein sequence ID" value="CAH0371110.1"/>
    <property type="molecule type" value="Genomic_DNA"/>
</dbReference>
<comment type="caution">
    <text evidence="2">The sequence shown here is derived from an EMBL/GenBank/DDBJ whole genome shotgun (WGS) entry which is preliminary data.</text>
</comment>
<keyword evidence="1" id="KW-0732">Signal</keyword>